<sequence>MTETPPTTPPEHPVKPHSSTHDVQPYPGNHPYIPTSYGPHPLQTYHALPSLNPRAITILFIHGGAFRHPPMAPSFTCTPAAGLPLLELIRAEFGSGLPYPTSDAKVHLISTGYRLAGPHPTYGGLAPYVHWHGMMADLQAVWDRCIPNSGGDARGPVVVVGHSVGALLGLELLGRRGGERDVLIGIEGIYNLPALLQEYPDYRGWVESGLGCAVENGIVNGAQGWRGRVVKIWSEEDELLGKGQAECKVIGYDNKVEIRRGNWGGHDECLENGRVEEGIGKEVVQIIGEVVASLDRKGGCAFV</sequence>
<evidence type="ECO:0000256" key="1">
    <source>
        <dbReference type="SAM" id="MobiDB-lite"/>
    </source>
</evidence>
<evidence type="ECO:0008006" key="4">
    <source>
        <dbReference type="Google" id="ProtNLM"/>
    </source>
</evidence>
<organism evidence="2 3">
    <name type="scientific">Ascobolus immersus RN42</name>
    <dbReference type="NCBI Taxonomy" id="1160509"/>
    <lineage>
        <taxon>Eukaryota</taxon>
        <taxon>Fungi</taxon>
        <taxon>Dikarya</taxon>
        <taxon>Ascomycota</taxon>
        <taxon>Pezizomycotina</taxon>
        <taxon>Pezizomycetes</taxon>
        <taxon>Pezizales</taxon>
        <taxon>Ascobolaceae</taxon>
        <taxon>Ascobolus</taxon>
    </lineage>
</organism>
<dbReference type="InterPro" id="IPR029058">
    <property type="entry name" value="AB_hydrolase_fold"/>
</dbReference>
<dbReference type="AlphaFoldDB" id="A0A3N4HY68"/>
<protein>
    <recommendedName>
        <fullName evidence="4">Alpha/beta-hydrolase</fullName>
    </recommendedName>
</protein>
<keyword evidence="3" id="KW-1185">Reference proteome</keyword>
<dbReference type="Proteomes" id="UP000275078">
    <property type="component" value="Unassembled WGS sequence"/>
</dbReference>
<name>A0A3N4HY68_ASCIM</name>
<dbReference type="Gene3D" id="3.40.50.1820">
    <property type="entry name" value="alpha/beta hydrolase"/>
    <property type="match status" value="1"/>
</dbReference>
<dbReference type="STRING" id="1160509.A0A3N4HY68"/>
<feature type="region of interest" description="Disordered" evidence="1">
    <location>
        <begin position="1"/>
        <end position="31"/>
    </location>
</feature>
<accession>A0A3N4HY68</accession>
<evidence type="ECO:0000313" key="2">
    <source>
        <dbReference type="EMBL" id="RPA78793.1"/>
    </source>
</evidence>
<gene>
    <name evidence="2" type="ORF">BJ508DRAFT_416384</name>
</gene>
<proteinExistence type="predicted"/>
<evidence type="ECO:0000313" key="3">
    <source>
        <dbReference type="Proteomes" id="UP000275078"/>
    </source>
</evidence>
<dbReference type="OrthoDB" id="420264at2759"/>
<reference evidence="2 3" key="1">
    <citation type="journal article" date="2018" name="Nat. Ecol. Evol.">
        <title>Pezizomycetes genomes reveal the molecular basis of ectomycorrhizal truffle lifestyle.</title>
        <authorList>
            <person name="Murat C."/>
            <person name="Payen T."/>
            <person name="Noel B."/>
            <person name="Kuo A."/>
            <person name="Morin E."/>
            <person name="Chen J."/>
            <person name="Kohler A."/>
            <person name="Krizsan K."/>
            <person name="Balestrini R."/>
            <person name="Da Silva C."/>
            <person name="Montanini B."/>
            <person name="Hainaut M."/>
            <person name="Levati E."/>
            <person name="Barry K.W."/>
            <person name="Belfiori B."/>
            <person name="Cichocki N."/>
            <person name="Clum A."/>
            <person name="Dockter R.B."/>
            <person name="Fauchery L."/>
            <person name="Guy J."/>
            <person name="Iotti M."/>
            <person name="Le Tacon F."/>
            <person name="Lindquist E.A."/>
            <person name="Lipzen A."/>
            <person name="Malagnac F."/>
            <person name="Mello A."/>
            <person name="Molinier V."/>
            <person name="Miyauchi S."/>
            <person name="Poulain J."/>
            <person name="Riccioni C."/>
            <person name="Rubini A."/>
            <person name="Sitrit Y."/>
            <person name="Splivallo R."/>
            <person name="Traeger S."/>
            <person name="Wang M."/>
            <person name="Zifcakova L."/>
            <person name="Wipf D."/>
            <person name="Zambonelli A."/>
            <person name="Paolocci F."/>
            <person name="Nowrousian M."/>
            <person name="Ottonello S."/>
            <person name="Baldrian P."/>
            <person name="Spatafora J.W."/>
            <person name="Henrissat B."/>
            <person name="Nagy L.G."/>
            <person name="Aury J.M."/>
            <person name="Wincker P."/>
            <person name="Grigoriev I.V."/>
            <person name="Bonfante P."/>
            <person name="Martin F.M."/>
        </authorList>
    </citation>
    <scope>NUCLEOTIDE SEQUENCE [LARGE SCALE GENOMIC DNA]</scope>
    <source>
        <strain evidence="2 3">RN42</strain>
    </source>
</reference>
<dbReference type="EMBL" id="ML119707">
    <property type="protein sequence ID" value="RPA78793.1"/>
    <property type="molecule type" value="Genomic_DNA"/>
</dbReference>
<dbReference type="SUPFAM" id="SSF53474">
    <property type="entry name" value="alpha/beta-Hydrolases"/>
    <property type="match status" value="1"/>
</dbReference>
<feature type="compositionally biased region" description="Pro residues" evidence="1">
    <location>
        <begin position="1"/>
        <end position="11"/>
    </location>
</feature>